<protein>
    <submittedName>
        <fullName evidence="3">FtsX-like permease family protein</fullName>
    </submittedName>
</protein>
<dbReference type="Proteomes" id="UP001595960">
    <property type="component" value="Unassembled WGS sequence"/>
</dbReference>
<evidence type="ECO:0000256" key="2">
    <source>
        <dbReference type="SAM" id="Phobius"/>
    </source>
</evidence>
<keyword evidence="4" id="KW-1185">Reference proteome</keyword>
<feature type="transmembrane region" description="Helical" evidence="2">
    <location>
        <begin position="841"/>
        <end position="870"/>
    </location>
</feature>
<feature type="transmembrane region" description="Helical" evidence="2">
    <location>
        <begin position="475"/>
        <end position="496"/>
    </location>
</feature>
<evidence type="ECO:0000313" key="4">
    <source>
        <dbReference type="Proteomes" id="UP001595960"/>
    </source>
</evidence>
<feature type="transmembrane region" description="Helical" evidence="2">
    <location>
        <begin position="355"/>
        <end position="380"/>
    </location>
</feature>
<dbReference type="PANTHER" id="PTHR30572">
    <property type="entry name" value="MEMBRANE COMPONENT OF TRANSPORTER-RELATED"/>
    <property type="match status" value="1"/>
</dbReference>
<evidence type="ECO:0000313" key="3">
    <source>
        <dbReference type="EMBL" id="MFC4827293.1"/>
    </source>
</evidence>
<evidence type="ECO:0000256" key="1">
    <source>
        <dbReference type="SAM" id="MobiDB-lite"/>
    </source>
</evidence>
<proteinExistence type="predicted"/>
<dbReference type="RefSeq" id="WP_204395390.1">
    <property type="nucleotide sequence ID" value="NZ_JAFBBW010000001.1"/>
</dbReference>
<keyword evidence="2" id="KW-1133">Transmembrane helix</keyword>
<feature type="transmembrane region" description="Helical" evidence="2">
    <location>
        <begin position="516"/>
        <end position="538"/>
    </location>
</feature>
<keyword evidence="2" id="KW-0812">Transmembrane</keyword>
<comment type="caution">
    <text evidence="3">The sequence shown here is derived from an EMBL/GenBank/DDBJ whole genome shotgun (WGS) entry which is preliminary data.</text>
</comment>
<feature type="transmembrane region" description="Helical" evidence="2">
    <location>
        <begin position="890"/>
        <end position="916"/>
    </location>
</feature>
<reference evidence="4" key="1">
    <citation type="journal article" date="2019" name="Int. J. Syst. Evol. Microbiol.">
        <title>The Global Catalogue of Microorganisms (GCM) 10K type strain sequencing project: providing services to taxonomists for standard genome sequencing and annotation.</title>
        <authorList>
            <consortium name="The Broad Institute Genomics Platform"/>
            <consortium name="The Broad Institute Genome Sequencing Center for Infectious Disease"/>
            <person name="Wu L."/>
            <person name="Ma J."/>
        </authorList>
    </citation>
    <scope>NUCLEOTIDE SEQUENCE [LARGE SCALE GENOMIC DNA]</scope>
    <source>
        <strain evidence="4">CGMCC 1.12192</strain>
    </source>
</reference>
<dbReference type="PANTHER" id="PTHR30572:SF4">
    <property type="entry name" value="ABC TRANSPORTER PERMEASE YTRF"/>
    <property type="match status" value="1"/>
</dbReference>
<name>A0ABV9R1P6_9MICO</name>
<accession>A0ABV9R1P6</accession>
<feature type="transmembrane region" description="Helical" evidence="2">
    <location>
        <begin position="793"/>
        <end position="816"/>
    </location>
</feature>
<feature type="transmembrane region" description="Helical" evidence="2">
    <location>
        <begin position="433"/>
        <end position="454"/>
    </location>
</feature>
<dbReference type="EMBL" id="JBHSJC010000001">
    <property type="protein sequence ID" value="MFC4827293.1"/>
    <property type="molecule type" value="Genomic_DNA"/>
</dbReference>
<dbReference type="InterPro" id="IPR050250">
    <property type="entry name" value="Macrolide_Exporter_MacB"/>
</dbReference>
<feature type="transmembrane region" description="Helical" evidence="2">
    <location>
        <begin position="564"/>
        <end position="587"/>
    </location>
</feature>
<organism evidence="3 4">
    <name type="scientific">Agromyces aurantiacus</name>
    <dbReference type="NCBI Taxonomy" id="165814"/>
    <lineage>
        <taxon>Bacteria</taxon>
        <taxon>Bacillati</taxon>
        <taxon>Actinomycetota</taxon>
        <taxon>Actinomycetes</taxon>
        <taxon>Micrococcales</taxon>
        <taxon>Microbacteriaceae</taxon>
        <taxon>Agromyces</taxon>
    </lineage>
</organism>
<gene>
    <name evidence="3" type="ORF">ACFPER_00720</name>
</gene>
<keyword evidence="2" id="KW-0472">Membrane</keyword>
<feature type="region of interest" description="Disordered" evidence="1">
    <location>
        <begin position="66"/>
        <end position="91"/>
    </location>
</feature>
<feature type="transmembrane region" description="Helical" evidence="2">
    <location>
        <begin position="400"/>
        <end position="427"/>
    </location>
</feature>
<sequence>MSRRSRSSAAGLVLRWASTGPLPSVAVAMLVLAAALVAVVAPRAVADIHTASLARQLAERPASELDLTATSPFGPDSGPSTSGTTLPDDVDAVWGGQEERLAGIRDALPEPLRSTTDAPMSVAVSGPVQARVPGAGPGSPVYRIEPGFDPRMREHVRLVEGDWPAPLPGPLAESQAEAAEIVLAAPVAEAMRWQVGDERTVDEAGLRAVVRLAGIVEAVDPDAGFWTHLPTALRASVVDNGVSPPQYTAVAWFDPASWPDFAEVALALRMDAWIPVDASAIDAADADRIAGQLGEFSSTSQVLGSGRSVEVTIAGAAPGTVIPYISYSTVGVVGFTTGLRDALVEMTTAAASVDAVLATVASGPLGVAVAVLVLGARVVFERRRTGLELAAARGASPAQLRTVLLAEGLVLGIPAGAAGAALAIALTPGSTGLAGWWIAAVLAVTPAVLLVARAGELSPLRRARADLGGTAGGRWRVVVEALVVIVGAASVALLLQRGTSGAAEVGVDPLLAAAPLLLALAACVLVLRLYPLPLAALVRRMSRRRDLVPFLGSARALRDPSAGLVPVLAVVVGVSVAVTSAVVLATLDTGIDVASDRRVGADLAVSGVPITRAQLAEMREADGVEAIAPVYSTRPALLEVDGRSRATTLIVVDRAELAAVQQGREDALVLPAELAETGADPAPVVVSRSVGEAIADAPDVSLEGRGIRIAATVDAQSPFTPRSAWVLVDRANAEPFTDTLVPRNVLVRLDPGADPDEVGAALTAIAGDGATAATPAGLAAGIRALPDSQGLRIGLLAGIAAATVLTALALALTLLVGQSARARLLPLLATLGLGRRGEQALVAWEIAPVTAVAVLAGVALGAIVPVVVLQGVDLRAFTGGSTPPAVTYDWALIGAVVIASVAVSAVAAGIASHVGGRVSAARAMRKEEEG</sequence>